<dbReference type="Pfam" id="PF04023">
    <property type="entry name" value="FeoA"/>
    <property type="match status" value="1"/>
</dbReference>
<feature type="domain" description="Ferrous iron transporter FeoA-like" evidence="4">
    <location>
        <begin position="144"/>
        <end position="214"/>
    </location>
</feature>
<sequence>MNNSSKAEDILEALWIAVVEDGDNSISLQDLQVSADDQPLVELAEQALVEVKGARVYLRHEGRVEGEKVVRRHRLSERLMMDIFDLKGASANNKACEFEHLLNEGIDTKICTLLNHPTTCPHGKAIPPGPCCLEARKKGGMGVVPLTELQVGEEGEIAYLSTEDPKKMQKLMSMGVLPGSSIRLSRTFPTYIFHVGNSEFAVDEQLAQEIFVRQP</sequence>
<dbReference type="SMART" id="SM00529">
    <property type="entry name" value="HTH_DTXR"/>
    <property type="match status" value="1"/>
</dbReference>
<dbReference type="EMBL" id="CP015519">
    <property type="protein sequence ID" value="APG26594.1"/>
    <property type="molecule type" value="Genomic_DNA"/>
</dbReference>
<dbReference type="OrthoDB" id="9791355at2"/>
<proteinExistence type="predicted"/>
<dbReference type="GO" id="GO:0046983">
    <property type="term" value="F:protein dimerization activity"/>
    <property type="evidence" value="ECO:0007669"/>
    <property type="project" value="InterPro"/>
</dbReference>
<dbReference type="AlphaFoldDB" id="A0A1L3GKZ1"/>
<dbReference type="SUPFAM" id="SSF50037">
    <property type="entry name" value="C-terminal domain of transcriptional repressors"/>
    <property type="match status" value="1"/>
</dbReference>
<dbReference type="KEGG" id="pef:A7E78_01185"/>
<protein>
    <submittedName>
        <fullName evidence="5">Transcriptional regulator</fullName>
    </submittedName>
</protein>
<dbReference type="InterPro" id="IPR008988">
    <property type="entry name" value="Transcriptional_repressor_C"/>
</dbReference>
<organism evidence="5 6">
    <name type="scientific">Syntrophotalea acetylenivorans</name>
    <dbReference type="NCBI Taxonomy" id="1842532"/>
    <lineage>
        <taxon>Bacteria</taxon>
        <taxon>Pseudomonadati</taxon>
        <taxon>Thermodesulfobacteriota</taxon>
        <taxon>Desulfuromonadia</taxon>
        <taxon>Desulfuromonadales</taxon>
        <taxon>Syntrophotaleaceae</taxon>
        <taxon>Syntrophotalea</taxon>
    </lineage>
</organism>
<dbReference type="GO" id="GO:0046914">
    <property type="term" value="F:transition metal ion binding"/>
    <property type="evidence" value="ECO:0007669"/>
    <property type="project" value="InterPro"/>
</dbReference>
<evidence type="ECO:0000259" key="4">
    <source>
        <dbReference type="SMART" id="SM00899"/>
    </source>
</evidence>
<dbReference type="InterPro" id="IPR038157">
    <property type="entry name" value="FeoA_core_dom"/>
</dbReference>
<comment type="subunit">
    <text evidence="2">Homodimer.</text>
</comment>
<dbReference type="RefSeq" id="WP_072282555.1">
    <property type="nucleotide sequence ID" value="NZ_CP015519.1"/>
</dbReference>
<keyword evidence="3" id="KW-0408">Iron</keyword>
<keyword evidence="6" id="KW-1185">Reference proteome</keyword>
<evidence type="ECO:0000313" key="5">
    <source>
        <dbReference type="EMBL" id="APG26594.1"/>
    </source>
</evidence>
<dbReference type="PANTHER" id="PTHR33238:SF11">
    <property type="entry name" value="TRANSCRIPTIONAL REGULATOR MNTR"/>
    <property type="match status" value="1"/>
</dbReference>
<dbReference type="Proteomes" id="UP000182517">
    <property type="component" value="Chromosome"/>
</dbReference>
<gene>
    <name evidence="5" type="ORF">A7E78_01185</name>
</gene>
<dbReference type="InterPro" id="IPR036388">
    <property type="entry name" value="WH-like_DNA-bd_sf"/>
</dbReference>
<dbReference type="InterPro" id="IPR022689">
    <property type="entry name" value="Iron_dep_repressor"/>
</dbReference>
<dbReference type="STRING" id="1842532.A7E78_01185"/>
<dbReference type="InterPro" id="IPR007167">
    <property type="entry name" value="Fe-transptr_FeoA-like"/>
</dbReference>
<dbReference type="GO" id="GO:0003700">
    <property type="term" value="F:DNA-binding transcription factor activity"/>
    <property type="evidence" value="ECO:0007669"/>
    <property type="project" value="InterPro"/>
</dbReference>
<comment type="subcellular location">
    <subcellularLocation>
        <location evidence="1">Cytoplasm</location>
    </subcellularLocation>
</comment>
<dbReference type="InterPro" id="IPR001367">
    <property type="entry name" value="Fe_dep_repressor"/>
</dbReference>
<evidence type="ECO:0000256" key="3">
    <source>
        <dbReference type="ARBA" id="ARBA00023004"/>
    </source>
</evidence>
<dbReference type="InterPro" id="IPR036421">
    <property type="entry name" value="Fe_dep_repressor_sf"/>
</dbReference>
<dbReference type="SMART" id="SM00899">
    <property type="entry name" value="FeoA"/>
    <property type="match status" value="1"/>
</dbReference>
<dbReference type="Gene3D" id="1.10.10.10">
    <property type="entry name" value="Winged helix-like DNA-binding domain superfamily/Winged helix DNA-binding domain"/>
    <property type="match status" value="1"/>
</dbReference>
<name>A0A1L3GKZ1_9BACT</name>
<evidence type="ECO:0000256" key="2">
    <source>
        <dbReference type="ARBA" id="ARBA00011738"/>
    </source>
</evidence>
<dbReference type="PANTHER" id="PTHR33238">
    <property type="entry name" value="IRON (METAL) DEPENDENT REPRESSOR, DTXR FAMILY"/>
    <property type="match status" value="1"/>
</dbReference>
<dbReference type="InterPro" id="IPR050536">
    <property type="entry name" value="DtxR_MntR_Metal-Reg"/>
</dbReference>
<evidence type="ECO:0000313" key="6">
    <source>
        <dbReference type="Proteomes" id="UP000182517"/>
    </source>
</evidence>
<dbReference type="Gene3D" id="2.30.30.90">
    <property type="match status" value="1"/>
</dbReference>
<dbReference type="GO" id="GO:0005737">
    <property type="term" value="C:cytoplasm"/>
    <property type="evidence" value="ECO:0007669"/>
    <property type="project" value="UniProtKB-SubCell"/>
</dbReference>
<reference evidence="5 6" key="1">
    <citation type="journal article" date="2017" name="Genome Announc.">
        <title>Complete Genome Sequences of Two Acetylene-Fermenting Pelobacter acetylenicus Strains.</title>
        <authorList>
            <person name="Sutton J.M."/>
            <person name="Baesman S.M."/>
            <person name="Fierst J.L."/>
            <person name="Poret-Peterson A.T."/>
            <person name="Oremland R.S."/>
            <person name="Dunlap D.S."/>
            <person name="Akob D.M."/>
        </authorList>
    </citation>
    <scope>NUCLEOTIDE SEQUENCE [LARGE SCALE GENOMIC DNA]</scope>
    <source>
        <strain evidence="5 6">SFB93</strain>
    </source>
</reference>
<evidence type="ECO:0000256" key="1">
    <source>
        <dbReference type="ARBA" id="ARBA00004496"/>
    </source>
</evidence>
<accession>A0A1L3GKZ1</accession>
<dbReference type="Pfam" id="PF02742">
    <property type="entry name" value="Fe_dep_repr_C"/>
    <property type="match status" value="1"/>
</dbReference>
<dbReference type="SUPFAM" id="SSF47979">
    <property type="entry name" value="Iron-dependent repressor protein, dimerization domain"/>
    <property type="match status" value="1"/>
</dbReference>